<sequence>MYLVSNYVKTITGEQLRLLEQEWNISLPSSYIQFLEQYGQGTYCGLLNVEYPDRERLQEFVEYELWEHDEQSPITREQLAECIVIATTIDGDFVALHPQVESLIWLPRHSEIIERRSCGEQSWIECMETWIEAAYGSLDLAETERYFEPWNDRQQHLFLMLGTQEAMPNEQTDEAEGTVSGRETNPLADIAHQCAEIMKPDLIINNPYSGLLFFRSLNGYVRFNYAYGREVAVVYEQEEPKEGNGSFLVRLLQFMREHNIQ</sequence>
<reference evidence="2 3" key="2">
    <citation type="journal article" date="2016" name="Int. J. Syst. Evol. Microbiol.">
        <title>Paenibacillus bovis sp. nov., isolated from raw yak (Bos grunniens) milk.</title>
        <authorList>
            <person name="Gao C."/>
            <person name="Han J."/>
            <person name="Liu Z."/>
            <person name="Xu X."/>
            <person name="Hang F."/>
            <person name="Wu Z."/>
        </authorList>
    </citation>
    <scope>NUCLEOTIDE SEQUENCE [LARGE SCALE GENOMIC DNA]</scope>
    <source>
        <strain evidence="2 3">BD3526</strain>
    </source>
</reference>
<evidence type="ECO:0000313" key="2">
    <source>
        <dbReference type="EMBL" id="ANF95752.1"/>
    </source>
</evidence>
<dbReference type="OrthoDB" id="2652437at2"/>
<accession>A0A172ZEF6</accession>
<dbReference type="InterPro" id="IPR037883">
    <property type="entry name" value="Knr4/Smi1-like_sf"/>
</dbReference>
<dbReference type="Gene3D" id="3.40.1580.10">
    <property type="entry name" value="SMI1/KNR4-like"/>
    <property type="match status" value="1"/>
</dbReference>
<evidence type="ECO:0000259" key="1">
    <source>
        <dbReference type="Pfam" id="PF09346"/>
    </source>
</evidence>
<gene>
    <name evidence="2" type="ORF">AR543_06870</name>
</gene>
<dbReference type="Proteomes" id="UP000078148">
    <property type="component" value="Chromosome"/>
</dbReference>
<dbReference type="Pfam" id="PF09346">
    <property type="entry name" value="SMI1_KNR4"/>
    <property type="match status" value="1"/>
</dbReference>
<name>A0A172ZEF6_9BACL</name>
<dbReference type="EMBL" id="CP013023">
    <property type="protein sequence ID" value="ANF95752.1"/>
    <property type="molecule type" value="Genomic_DNA"/>
</dbReference>
<feature type="domain" description="Knr4/Smi1-like" evidence="1">
    <location>
        <begin position="11"/>
        <end position="98"/>
    </location>
</feature>
<dbReference type="AlphaFoldDB" id="A0A172ZEF6"/>
<dbReference type="SUPFAM" id="SSF160631">
    <property type="entry name" value="SMI1/KNR4-like"/>
    <property type="match status" value="1"/>
</dbReference>
<dbReference type="InterPro" id="IPR018958">
    <property type="entry name" value="Knr4/Smi1-like_dom"/>
</dbReference>
<dbReference type="RefSeq" id="WP_060532980.1">
    <property type="nucleotide sequence ID" value="NZ_CP013023.1"/>
</dbReference>
<proteinExistence type="predicted"/>
<dbReference type="KEGG" id="pbv:AR543_06870"/>
<reference evidence="3" key="1">
    <citation type="submission" date="2015-10" db="EMBL/GenBank/DDBJ databases">
        <title>Genome of Paenibacillus bovis sp. nov.</title>
        <authorList>
            <person name="Wu Z."/>
            <person name="Gao C."/>
            <person name="Liu Z."/>
            <person name="Zheng H."/>
        </authorList>
    </citation>
    <scope>NUCLEOTIDE SEQUENCE [LARGE SCALE GENOMIC DNA]</scope>
    <source>
        <strain evidence="3">BD3526</strain>
    </source>
</reference>
<keyword evidence="3" id="KW-1185">Reference proteome</keyword>
<evidence type="ECO:0000313" key="3">
    <source>
        <dbReference type="Proteomes" id="UP000078148"/>
    </source>
</evidence>
<organism evidence="2 3">
    <name type="scientific">Paenibacillus bovis</name>
    <dbReference type="NCBI Taxonomy" id="1616788"/>
    <lineage>
        <taxon>Bacteria</taxon>
        <taxon>Bacillati</taxon>
        <taxon>Bacillota</taxon>
        <taxon>Bacilli</taxon>
        <taxon>Bacillales</taxon>
        <taxon>Paenibacillaceae</taxon>
        <taxon>Paenibacillus</taxon>
    </lineage>
</organism>
<dbReference type="STRING" id="1616788.AR543_06870"/>
<protein>
    <recommendedName>
        <fullName evidence="1">Knr4/Smi1-like domain-containing protein</fullName>
    </recommendedName>
</protein>